<protein>
    <submittedName>
        <fullName evidence="8">Sperm receptor for egg jelly-like</fullName>
    </submittedName>
</protein>
<evidence type="ECO:0000259" key="6">
    <source>
        <dbReference type="Pfam" id="PF02010"/>
    </source>
</evidence>
<dbReference type="PANTHER" id="PTHR46730:SF1">
    <property type="entry name" value="PLAT DOMAIN-CONTAINING PROTEIN"/>
    <property type="match status" value="1"/>
</dbReference>
<keyword evidence="7" id="KW-1185">Reference proteome</keyword>
<name>A0A1S3IB06_LINAN</name>
<evidence type="ECO:0000256" key="2">
    <source>
        <dbReference type="ARBA" id="ARBA00022692"/>
    </source>
</evidence>
<keyword evidence="4" id="KW-1133">Transmembrane helix</keyword>
<feature type="domain" description="PKD/REJ-like" evidence="6">
    <location>
        <begin position="14"/>
        <end position="287"/>
    </location>
</feature>
<dbReference type="GO" id="GO:0005886">
    <property type="term" value="C:plasma membrane"/>
    <property type="evidence" value="ECO:0007669"/>
    <property type="project" value="TreeGrafter"/>
</dbReference>
<evidence type="ECO:0000313" key="7">
    <source>
        <dbReference type="Proteomes" id="UP000085678"/>
    </source>
</evidence>
<dbReference type="OrthoDB" id="444119at2759"/>
<comment type="subcellular location">
    <subcellularLocation>
        <location evidence="1">Membrane</location>
    </subcellularLocation>
</comment>
<keyword evidence="2" id="KW-0812">Transmembrane</keyword>
<dbReference type="AlphaFoldDB" id="A0A1S3IB06"/>
<accession>A0A1S3IB06</accession>
<dbReference type="Proteomes" id="UP000085678">
    <property type="component" value="Unplaced"/>
</dbReference>
<dbReference type="Pfam" id="PF02010">
    <property type="entry name" value="REJ"/>
    <property type="match status" value="1"/>
</dbReference>
<reference evidence="8" key="1">
    <citation type="submission" date="2025-08" db="UniProtKB">
        <authorList>
            <consortium name="RefSeq"/>
        </authorList>
    </citation>
    <scope>IDENTIFICATION</scope>
    <source>
        <tissue evidence="8">Gonads</tissue>
    </source>
</reference>
<dbReference type="GeneID" id="106162655"/>
<dbReference type="InterPro" id="IPR002859">
    <property type="entry name" value="PKD/REJ-like"/>
</dbReference>
<dbReference type="KEGG" id="lak:106162655"/>
<dbReference type="RefSeq" id="XP_013395450.1">
    <property type="nucleotide sequence ID" value="XM_013539996.1"/>
</dbReference>
<dbReference type="PANTHER" id="PTHR46730">
    <property type="entry name" value="POLYCYSTIN-1"/>
    <property type="match status" value="1"/>
</dbReference>
<evidence type="ECO:0000256" key="3">
    <source>
        <dbReference type="ARBA" id="ARBA00022737"/>
    </source>
</evidence>
<sequence>MQETSFDDLGDTVLYSPTELSTLVLRKRLLPYGLYKFRLNVSMDGEIGIENVTTIMVRIVKSDLVAKIAGGSFVRRKWGINITIDAIDGTYDPDVGESDKSNFTFRWFCRRLCETWPEYNDNFSMILAPFTSNCTYDTLNGADEGGCFKYDGVESAGELNATTGVEIFDTTNWYELDVVEMMVVVTKDDRMQVMRQAINVTLGDPPEIELSCVSNCKAKVNPLYPFTVKSKILKAGLAQYSYIWDIVKASPGVDPYTVPPWDPNVWQRYAKGTGRETADIFLDTGIFTAADVGMRLFMRCRAWRTGRADNYGNGSFP</sequence>
<evidence type="ECO:0000256" key="4">
    <source>
        <dbReference type="ARBA" id="ARBA00022989"/>
    </source>
</evidence>
<proteinExistence type="predicted"/>
<gene>
    <name evidence="8" type="primary">LOC106162655</name>
</gene>
<dbReference type="InParanoid" id="A0A1S3IB06"/>
<keyword evidence="5" id="KW-0472">Membrane</keyword>
<keyword evidence="3" id="KW-0677">Repeat</keyword>
<evidence type="ECO:0000256" key="5">
    <source>
        <dbReference type="ARBA" id="ARBA00023136"/>
    </source>
</evidence>
<dbReference type="GO" id="GO:0006816">
    <property type="term" value="P:calcium ion transport"/>
    <property type="evidence" value="ECO:0007669"/>
    <property type="project" value="TreeGrafter"/>
</dbReference>
<evidence type="ECO:0000256" key="1">
    <source>
        <dbReference type="ARBA" id="ARBA00004370"/>
    </source>
</evidence>
<dbReference type="GO" id="GO:0005261">
    <property type="term" value="F:monoatomic cation channel activity"/>
    <property type="evidence" value="ECO:0007669"/>
    <property type="project" value="TreeGrafter"/>
</dbReference>
<organism evidence="7 8">
    <name type="scientific">Lingula anatina</name>
    <name type="common">Brachiopod</name>
    <name type="synonym">Lingula unguis</name>
    <dbReference type="NCBI Taxonomy" id="7574"/>
    <lineage>
        <taxon>Eukaryota</taxon>
        <taxon>Metazoa</taxon>
        <taxon>Spiralia</taxon>
        <taxon>Lophotrochozoa</taxon>
        <taxon>Brachiopoda</taxon>
        <taxon>Linguliformea</taxon>
        <taxon>Lingulata</taxon>
        <taxon>Lingulida</taxon>
        <taxon>Linguloidea</taxon>
        <taxon>Lingulidae</taxon>
        <taxon>Lingula</taxon>
    </lineage>
</organism>
<evidence type="ECO:0000313" key="8">
    <source>
        <dbReference type="RefSeq" id="XP_013395450.1"/>
    </source>
</evidence>